<evidence type="ECO:0000313" key="9">
    <source>
        <dbReference type="EMBL" id="CAL5133685.1"/>
    </source>
</evidence>
<feature type="compositionally biased region" description="Polar residues" evidence="6">
    <location>
        <begin position="81"/>
        <end position="90"/>
    </location>
</feature>
<name>A0AAV2T959_CALDB</name>
<keyword evidence="7" id="KW-0472">Membrane</keyword>
<gene>
    <name evidence="9" type="ORF">CDAUBV1_LOCUS6945</name>
</gene>
<accession>A0AAV2T959</accession>
<dbReference type="Proteomes" id="UP001497525">
    <property type="component" value="Unassembled WGS sequence"/>
</dbReference>
<feature type="region of interest" description="Disordered" evidence="6">
    <location>
        <begin position="81"/>
        <end position="102"/>
    </location>
</feature>
<keyword evidence="7" id="KW-1133">Transmembrane helix</keyword>
<evidence type="ECO:0000256" key="3">
    <source>
        <dbReference type="ARBA" id="ARBA00023125"/>
    </source>
</evidence>
<dbReference type="PROSITE" id="PS00036">
    <property type="entry name" value="BZIP_BASIC"/>
    <property type="match status" value="1"/>
</dbReference>
<reference evidence="9" key="1">
    <citation type="submission" date="2024-06" db="EMBL/GenBank/DDBJ databases">
        <authorList>
            <person name="Liu X."/>
            <person name="Lenzi L."/>
            <person name="Haldenby T S."/>
            <person name="Uol C."/>
        </authorList>
    </citation>
    <scope>NUCLEOTIDE SEQUENCE</scope>
</reference>
<dbReference type="PANTHER" id="PTHR46004:SF3">
    <property type="entry name" value="CYCLIC AMP RESPONSE ELEMENT-BINDING PROTEIN A"/>
    <property type="match status" value="1"/>
</dbReference>
<dbReference type="GO" id="GO:0005634">
    <property type="term" value="C:nucleus"/>
    <property type="evidence" value="ECO:0007669"/>
    <property type="project" value="UniProtKB-SubCell"/>
</dbReference>
<evidence type="ECO:0000259" key="8">
    <source>
        <dbReference type="PROSITE" id="PS50217"/>
    </source>
</evidence>
<feature type="compositionally biased region" description="Low complexity" evidence="6">
    <location>
        <begin position="178"/>
        <end position="196"/>
    </location>
</feature>
<dbReference type="InterPro" id="IPR046347">
    <property type="entry name" value="bZIP_sf"/>
</dbReference>
<keyword evidence="3" id="KW-0238">DNA-binding</keyword>
<feature type="compositionally biased region" description="Basic residues" evidence="6">
    <location>
        <begin position="208"/>
        <end position="217"/>
    </location>
</feature>
<dbReference type="InterPro" id="IPR004827">
    <property type="entry name" value="bZIP"/>
</dbReference>
<feature type="domain" description="BZIP" evidence="8">
    <location>
        <begin position="292"/>
        <end position="355"/>
    </location>
</feature>
<protein>
    <recommendedName>
        <fullName evidence="8">BZIP domain-containing protein</fullName>
    </recommendedName>
</protein>
<keyword evidence="7" id="KW-0812">Transmembrane</keyword>
<feature type="region of interest" description="Disordered" evidence="6">
    <location>
        <begin position="173"/>
        <end position="223"/>
    </location>
</feature>
<dbReference type="SMART" id="SM00338">
    <property type="entry name" value="BRLZ"/>
    <property type="match status" value="1"/>
</dbReference>
<organism evidence="9 10">
    <name type="scientific">Calicophoron daubneyi</name>
    <name type="common">Rumen fluke</name>
    <name type="synonym">Paramphistomum daubneyi</name>
    <dbReference type="NCBI Taxonomy" id="300641"/>
    <lineage>
        <taxon>Eukaryota</taxon>
        <taxon>Metazoa</taxon>
        <taxon>Spiralia</taxon>
        <taxon>Lophotrochozoa</taxon>
        <taxon>Platyhelminthes</taxon>
        <taxon>Trematoda</taxon>
        <taxon>Digenea</taxon>
        <taxon>Plagiorchiida</taxon>
        <taxon>Pronocephalata</taxon>
        <taxon>Paramphistomoidea</taxon>
        <taxon>Paramphistomidae</taxon>
        <taxon>Calicophoron</taxon>
    </lineage>
</organism>
<comment type="caution">
    <text evidence="9">The sequence shown here is derived from an EMBL/GenBank/DDBJ whole genome shotgun (WGS) entry which is preliminary data.</text>
</comment>
<dbReference type="CDD" id="cd14689">
    <property type="entry name" value="bZIP_CREB3"/>
    <property type="match status" value="1"/>
</dbReference>
<dbReference type="Pfam" id="PF00170">
    <property type="entry name" value="bZIP_1"/>
    <property type="match status" value="1"/>
</dbReference>
<dbReference type="SUPFAM" id="SSF57959">
    <property type="entry name" value="Leucine zipper domain"/>
    <property type="match status" value="1"/>
</dbReference>
<evidence type="ECO:0000256" key="2">
    <source>
        <dbReference type="ARBA" id="ARBA00023015"/>
    </source>
</evidence>
<proteinExistence type="predicted"/>
<dbReference type="AlphaFoldDB" id="A0AAV2T959"/>
<dbReference type="GO" id="GO:0035497">
    <property type="term" value="F:cAMP response element binding"/>
    <property type="evidence" value="ECO:0007669"/>
    <property type="project" value="TreeGrafter"/>
</dbReference>
<sequence length="547" mass="60275">MNQSANLIVDSYVPGLTSFSSAEYSSHRAPVIPMNQTLFCPGDYSCNTNSQRICLADFLTAPNIANLDHQETVHTAASSLPTTVGENSDITGGFPESGTEQSERLYSPWDTSQLFSFELETNGIPDFLAEQPTEIPSDLTWSDLLSNLNDPITANDSEQTPVKTTIETLQLSPEFGKSTSCSASPPSPSSFLSKSSEMGDSDMSPKQKLPRSGRKSRLNVNDDNDEDLELVPIIKSPKFSPKRISGYLNNEDLALGRPGERLVLSAEERKMLSSMGYKMPTRFPLTRTEEKALRTVRRKIRNKLSAQASRLRRQEYIADLEQRIEVSDKENYRLRCQVARLENDKRDLLSHVRRLRSYVAKFLNRTDDLAPLPLFVRTNSKSKTRSTSQAATAAAGGTSLLVITFMILAWTALVPLPSFSLFKATTSIASVYKKPTITVFPGRSRSLLENNVPPEQNSADLAKSEEMVSTNVDAVVPVPGSASKASVSNNSSKSQRGSLHLPDNSVAENEEFHLSRENVTDSDVPKALAREVPLPPRIMNLVTVADL</sequence>
<evidence type="ECO:0000256" key="5">
    <source>
        <dbReference type="ARBA" id="ARBA00023242"/>
    </source>
</evidence>
<evidence type="ECO:0000256" key="1">
    <source>
        <dbReference type="ARBA" id="ARBA00004123"/>
    </source>
</evidence>
<feature type="transmembrane region" description="Helical" evidence="7">
    <location>
        <begin position="390"/>
        <end position="413"/>
    </location>
</feature>
<comment type="subcellular location">
    <subcellularLocation>
        <location evidence="1">Nucleus</location>
    </subcellularLocation>
</comment>
<feature type="region of interest" description="Disordered" evidence="6">
    <location>
        <begin position="479"/>
        <end position="504"/>
    </location>
</feature>
<keyword evidence="4" id="KW-0804">Transcription</keyword>
<dbReference type="EMBL" id="CAXLJL010000157">
    <property type="protein sequence ID" value="CAL5133685.1"/>
    <property type="molecule type" value="Genomic_DNA"/>
</dbReference>
<dbReference type="GO" id="GO:0000981">
    <property type="term" value="F:DNA-binding transcription factor activity, RNA polymerase II-specific"/>
    <property type="evidence" value="ECO:0007669"/>
    <property type="project" value="TreeGrafter"/>
</dbReference>
<keyword evidence="2" id="KW-0805">Transcription regulation</keyword>
<dbReference type="Gene3D" id="1.20.5.170">
    <property type="match status" value="1"/>
</dbReference>
<evidence type="ECO:0000256" key="6">
    <source>
        <dbReference type="SAM" id="MobiDB-lite"/>
    </source>
</evidence>
<feature type="compositionally biased region" description="Low complexity" evidence="6">
    <location>
        <begin position="481"/>
        <end position="494"/>
    </location>
</feature>
<dbReference type="PROSITE" id="PS50217">
    <property type="entry name" value="BZIP"/>
    <property type="match status" value="1"/>
</dbReference>
<evidence type="ECO:0000256" key="4">
    <source>
        <dbReference type="ARBA" id="ARBA00023163"/>
    </source>
</evidence>
<evidence type="ECO:0000313" key="10">
    <source>
        <dbReference type="Proteomes" id="UP001497525"/>
    </source>
</evidence>
<keyword evidence="5" id="KW-0539">Nucleus</keyword>
<evidence type="ECO:0000256" key="7">
    <source>
        <dbReference type="SAM" id="Phobius"/>
    </source>
</evidence>
<dbReference type="PANTHER" id="PTHR46004">
    <property type="entry name" value="CYCLIC AMP RESPONSE ELEMENT-BINDING PROTEIN A"/>
    <property type="match status" value="1"/>
</dbReference>